<sequence>MVSRVLAHREALPCTFNTSVRRRLLRDSACADTCYARSLSSRPPAAEQPDDALDILSSVTRHSARVREELKVNPRHSRPKGAERDSSAPLWPGSRSARWSRVESTNVQLSPVYGHNVGGLGYGTGNYGFGYGLGSYGLNYGYGLGTPVQYLILLPPSEVSVPALFWLWPPVLSLVSSAPPAMALAWPLLQPWPPLPTLPQFPPTPLLQP</sequence>
<dbReference type="Proteomes" id="UP000821865">
    <property type="component" value="Chromosome 3"/>
</dbReference>
<dbReference type="EMBL" id="CM023472">
    <property type="protein sequence ID" value="KAH7959595.1"/>
    <property type="molecule type" value="Genomic_DNA"/>
</dbReference>
<keyword evidence="2" id="KW-1185">Reference proteome</keyword>
<accession>A0ACB8D4Y9</accession>
<protein>
    <submittedName>
        <fullName evidence="1">Uncharacterized protein</fullName>
    </submittedName>
</protein>
<evidence type="ECO:0000313" key="1">
    <source>
        <dbReference type="EMBL" id="KAH7959595.1"/>
    </source>
</evidence>
<organism evidence="1 2">
    <name type="scientific">Dermacentor silvarum</name>
    <name type="common">Tick</name>
    <dbReference type="NCBI Taxonomy" id="543639"/>
    <lineage>
        <taxon>Eukaryota</taxon>
        <taxon>Metazoa</taxon>
        <taxon>Ecdysozoa</taxon>
        <taxon>Arthropoda</taxon>
        <taxon>Chelicerata</taxon>
        <taxon>Arachnida</taxon>
        <taxon>Acari</taxon>
        <taxon>Parasitiformes</taxon>
        <taxon>Ixodida</taxon>
        <taxon>Ixodoidea</taxon>
        <taxon>Ixodidae</taxon>
        <taxon>Rhipicephalinae</taxon>
        <taxon>Dermacentor</taxon>
    </lineage>
</organism>
<proteinExistence type="predicted"/>
<comment type="caution">
    <text evidence="1">The sequence shown here is derived from an EMBL/GenBank/DDBJ whole genome shotgun (WGS) entry which is preliminary data.</text>
</comment>
<name>A0ACB8D4Y9_DERSI</name>
<reference evidence="1" key="1">
    <citation type="submission" date="2020-05" db="EMBL/GenBank/DDBJ databases">
        <title>Large-scale comparative analyses of tick genomes elucidate their genetic diversity and vector capacities.</title>
        <authorList>
            <person name="Jia N."/>
            <person name="Wang J."/>
            <person name="Shi W."/>
            <person name="Du L."/>
            <person name="Sun Y."/>
            <person name="Zhan W."/>
            <person name="Jiang J."/>
            <person name="Wang Q."/>
            <person name="Zhang B."/>
            <person name="Ji P."/>
            <person name="Sakyi L.B."/>
            <person name="Cui X."/>
            <person name="Yuan T."/>
            <person name="Jiang B."/>
            <person name="Yang W."/>
            <person name="Lam T.T.-Y."/>
            <person name="Chang Q."/>
            <person name="Ding S."/>
            <person name="Wang X."/>
            <person name="Zhu J."/>
            <person name="Ruan X."/>
            <person name="Zhao L."/>
            <person name="Wei J."/>
            <person name="Que T."/>
            <person name="Du C."/>
            <person name="Cheng J."/>
            <person name="Dai P."/>
            <person name="Han X."/>
            <person name="Huang E."/>
            <person name="Gao Y."/>
            <person name="Liu J."/>
            <person name="Shao H."/>
            <person name="Ye R."/>
            <person name="Li L."/>
            <person name="Wei W."/>
            <person name="Wang X."/>
            <person name="Wang C."/>
            <person name="Yang T."/>
            <person name="Huo Q."/>
            <person name="Li W."/>
            <person name="Guo W."/>
            <person name="Chen H."/>
            <person name="Zhou L."/>
            <person name="Ni X."/>
            <person name="Tian J."/>
            <person name="Zhou Y."/>
            <person name="Sheng Y."/>
            <person name="Liu T."/>
            <person name="Pan Y."/>
            <person name="Xia L."/>
            <person name="Li J."/>
            <person name="Zhao F."/>
            <person name="Cao W."/>
        </authorList>
    </citation>
    <scope>NUCLEOTIDE SEQUENCE</scope>
    <source>
        <strain evidence="1">Dsil-2018</strain>
    </source>
</reference>
<gene>
    <name evidence="1" type="ORF">HPB49_012259</name>
</gene>
<evidence type="ECO:0000313" key="2">
    <source>
        <dbReference type="Proteomes" id="UP000821865"/>
    </source>
</evidence>